<keyword evidence="6" id="KW-0436">Ligase</keyword>
<evidence type="ECO:0000256" key="13">
    <source>
        <dbReference type="ARBA" id="ARBA00023172"/>
    </source>
</evidence>
<dbReference type="InterPro" id="IPR036420">
    <property type="entry name" value="BRCT_dom_sf"/>
</dbReference>
<feature type="compositionally biased region" description="Basic and acidic residues" evidence="20">
    <location>
        <begin position="866"/>
        <end position="876"/>
    </location>
</feature>
<dbReference type="Gene3D" id="3.30.470.30">
    <property type="entry name" value="DNA ligase/mRNA capping enzyme"/>
    <property type="match status" value="1"/>
</dbReference>
<dbReference type="PROSITE" id="PS50160">
    <property type="entry name" value="DNA_LIGASE_A3"/>
    <property type="match status" value="1"/>
</dbReference>
<dbReference type="PROSITE" id="PS00333">
    <property type="entry name" value="DNA_LIGASE_A2"/>
    <property type="match status" value="1"/>
</dbReference>
<evidence type="ECO:0000256" key="15">
    <source>
        <dbReference type="ARBA" id="ARBA00023242"/>
    </source>
</evidence>
<keyword evidence="11" id="KW-0067">ATP-binding</keyword>
<dbReference type="SUPFAM" id="SSF117018">
    <property type="entry name" value="ATP-dependent DNA ligase DNA-binding domain"/>
    <property type="match status" value="1"/>
</dbReference>
<dbReference type="InterPro" id="IPR000977">
    <property type="entry name" value="DNA_ligase_ATP-dep"/>
</dbReference>
<feature type="region of interest" description="Disordered" evidence="20">
    <location>
        <begin position="857"/>
        <end position="913"/>
    </location>
</feature>
<evidence type="ECO:0000256" key="1">
    <source>
        <dbReference type="ARBA" id="ARBA00001946"/>
    </source>
</evidence>
<keyword evidence="13" id="KW-0233">DNA recombination</keyword>
<keyword evidence="14" id="KW-0234">DNA repair</keyword>
<dbReference type="PANTHER" id="PTHR45997:SF1">
    <property type="entry name" value="DNA LIGASE 4"/>
    <property type="match status" value="1"/>
</dbReference>
<protein>
    <recommendedName>
        <fullName evidence="5">DNA ligase 4</fullName>
        <ecNumber evidence="4">6.5.1.1</ecNumber>
    </recommendedName>
    <alternativeName>
        <fullName evidence="17">DNA ligase IV</fullName>
    </alternativeName>
    <alternativeName>
        <fullName evidence="16">Polydeoxyribonucleotide synthase [ATP] 4</fullName>
    </alternativeName>
</protein>
<reference evidence="23 24" key="1">
    <citation type="submission" date="2024-08" db="EMBL/GenBank/DDBJ databases">
        <authorList>
            <person name="Cucini C."/>
            <person name="Frati F."/>
        </authorList>
    </citation>
    <scope>NUCLEOTIDE SEQUENCE [LARGE SCALE GENOMIC DNA]</scope>
</reference>
<dbReference type="Gene3D" id="3.40.50.10190">
    <property type="entry name" value="BRCT domain"/>
    <property type="match status" value="2"/>
</dbReference>
<keyword evidence="12" id="KW-0460">Magnesium</keyword>
<dbReference type="InterPro" id="IPR021536">
    <property type="entry name" value="DNA_ligase_IV_dom"/>
</dbReference>
<comment type="similarity">
    <text evidence="3 19">Belongs to the ATP-dependent DNA ligase family.</text>
</comment>
<evidence type="ECO:0000256" key="7">
    <source>
        <dbReference type="ARBA" id="ARBA00022723"/>
    </source>
</evidence>
<dbReference type="InterPro" id="IPR012308">
    <property type="entry name" value="DNA_ligase_ATP-dep_N"/>
</dbReference>
<dbReference type="Pfam" id="PF00533">
    <property type="entry name" value="BRCT"/>
    <property type="match status" value="1"/>
</dbReference>
<evidence type="ECO:0000256" key="10">
    <source>
        <dbReference type="ARBA" id="ARBA00022763"/>
    </source>
</evidence>
<dbReference type="Pfam" id="PF11411">
    <property type="entry name" value="DNA_ligase_IV"/>
    <property type="match status" value="1"/>
</dbReference>
<gene>
    <name evidence="23" type="ORF">ODALV1_LOCUS17954</name>
</gene>
<evidence type="ECO:0000256" key="11">
    <source>
        <dbReference type="ARBA" id="ARBA00022840"/>
    </source>
</evidence>
<dbReference type="InterPro" id="IPR001357">
    <property type="entry name" value="BRCT_dom"/>
</dbReference>
<evidence type="ECO:0000259" key="22">
    <source>
        <dbReference type="PROSITE" id="PS50172"/>
    </source>
</evidence>
<evidence type="ECO:0000256" key="4">
    <source>
        <dbReference type="ARBA" id="ARBA00012727"/>
    </source>
</evidence>
<evidence type="ECO:0000256" key="17">
    <source>
        <dbReference type="ARBA" id="ARBA00031942"/>
    </source>
</evidence>
<dbReference type="Pfam" id="PF01068">
    <property type="entry name" value="DNA_ligase_A_M"/>
    <property type="match status" value="1"/>
</dbReference>
<dbReference type="SUPFAM" id="SSF52113">
    <property type="entry name" value="BRCT domain"/>
    <property type="match status" value="2"/>
</dbReference>
<dbReference type="InterPro" id="IPR044125">
    <property type="entry name" value="Adenylation_DNA_ligase_IV"/>
</dbReference>
<comment type="caution">
    <text evidence="23">The sequence shown here is derived from an EMBL/GenBank/DDBJ whole genome shotgun (WGS) entry which is preliminary data.</text>
</comment>
<comment type="cofactor">
    <cofactor evidence="1">
        <name>Mg(2+)</name>
        <dbReference type="ChEBI" id="CHEBI:18420"/>
    </cofactor>
</comment>
<dbReference type="PANTHER" id="PTHR45997">
    <property type="entry name" value="DNA LIGASE 4"/>
    <property type="match status" value="1"/>
</dbReference>
<dbReference type="Pfam" id="PF04675">
    <property type="entry name" value="DNA_ligase_A_N"/>
    <property type="match status" value="1"/>
</dbReference>
<dbReference type="InterPro" id="IPR012310">
    <property type="entry name" value="DNA_ligase_ATP-dep_cent"/>
</dbReference>
<evidence type="ECO:0000256" key="6">
    <source>
        <dbReference type="ARBA" id="ARBA00022598"/>
    </source>
</evidence>
<dbReference type="PROSITE" id="PS50172">
    <property type="entry name" value="BRCT"/>
    <property type="match status" value="2"/>
</dbReference>
<dbReference type="EC" id="6.5.1.1" evidence="4"/>
<dbReference type="SMART" id="SM00292">
    <property type="entry name" value="BRCT"/>
    <property type="match status" value="2"/>
</dbReference>
<dbReference type="EMBL" id="CAXLJM020000057">
    <property type="protein sequence ID" value="CAL8118040.1"/>
    <property type="molecule type" value="Genomic_DNA"/>
</dbReference>
<evidence type="ECO:0000256" key="20">
    <source>
        <dbReference type="SAM" id="MobiDB-lite"/>
    </source>
</evidence>
<dbReference type="InterPro" id="IPR016059">
    <property type="entry name" value="DNA_ligase_ATP-dep_CS"/>
</dbReference>
<comment type="catalytic activity">
    <reaction evidence="18">
        <text>ATP + (deoxyribonucleotide)n-3'-hydroxyl + 5'-phospho-(deoxyribonucleotide)m = (deoxyribonucleotide)n+m + AMP + diphosphate.</text>
        <dbReference type="EC" id="6.5.1.1"/>
    </reaction>
</comment>
<dbReference type="InterPro" id="IPR036599">
    <property type="entry name" value="DNA_ligase_N_sf"/>
</dbReference>
<feature type="compositionally biased region" description="Basic residues" evidence="20">
    <location>
        <begin position="657"/>
        <end position="666"/>
    </location>
</feature>
<dbReference type="InterPro" id="IPR029710">
    <property type="entry name" value="LIG4"/>
</dbReference>
<keyword evidence="8" id="KW-0677">Repeat</keyword>
<evidence type="ECO:0000256" key="19">
    <source>
        <dbReference type="RuleBase" id="RU004196"/>
    </source>
</evidence>
<dbReference type="CDD" id="cd07903">
    <property type="entry name" value="Adenylation_DNA_ligase_IV"/>
    <property type="match status" value="1"/>
</dbReference>
<feature type="domain" description="ATP-dependent DNA ligase family profile" evidence="21">
    <location>
        <begin position="404"/>
        <end position="531"/>
    </location>
</feature>
<dbReference type="Proteomes" id="UP001642540">
    <property type="component" value="Unassembled WGS sequence"/>
</dbReference>
<feature type="domain" description="BRCT" evidence="22">
    <location>
        <begin position="748"/>
        <end position="836"/>
    </location>
</feature>
<proteinExistence type="inferred from homology"/>
<organism evidence="23 24">
    <name type="scientific">Orchesella dallaii</name>
    <dbReference type="NCBI Taxonomy" id="48710"/>
    <lineage>
        <taxon>Eukaryota</taxon>
        <taxon>Metazoa</taxon>
        <taxon>Ecdysozoa</taxon>
        <taxon>Arthropoda</taxon>
        <taxon>Hexapoda</taxon>
        <taxon>Collembola</taxon>
        <taxon>Entomobryomorpha</taxon>
        <taxon>Entomobryoidea</taxon>
        <taxon>Orchesellidae</taxon>
        <taxon>Orchesellinae</taxon>
        <taxon>Orchesella</taxon>
    </lineage>
</organism>
<evidence type="ECO:0000256" key="8">
    <source>
        <dbReference type="ARBA" id="ARBA00022737"/>
    </source>
</evidence>
<keyword evidence="7" id="KW-0479">Metal-binding</keyword>
<evidence type="ECO:0000256" key="2">
    <source>
        <dbReference type="ARBA" id="ARBA00004123"/>
    </source>
</evidence>
<name>A0ABP1R290_9HEXA</name>
<evidence type="ECO:0000256" key="18">
    <source>
        <dbReference type="ARBA" id="ARBA00034003"/>
    </source>
</evidence>
<evidence type="ECO:0000256" key="16">
    <source>
        <dbReference type="ARBA" id="ARBA00030676"/>
    </source>
</evidence>
<dbReference type="Gene3D" id="2.40.50.140">
    <property type="entry name" value="Nucleic acid-binding proteins"/>
    <property type="match status" value="1"/>
</dbReference>
<evidence type="ECO:0000313" key="23">
    <source>
        <dbReference type="EMBL" id="CAL8118040.1"/>
    </source>
</evidence>
<evidence type="ECO:0000256" key="3">
    <source>
        <dbReference type="ARBA" id="ARBA00007572"/>
    </source>
</evidence>
<accession>A0ABP1R290</accession>
<dbReference type="SUPFAM" id="SSF50249">
    <property type="entry name" value="Nucleic acid-binding proteins"/>
    <property type="match status" value="1"/>
</dbReference>
<dbReference type="InterPro" id="IPR012340">
    <property type="entry name" value="NA-bd_OB-fold"/>
</dbReference>
<feature type="domain" description="BRCT" evidence="22">
    <location>
        <begin position="961"/>
        <end position="1017"/>
    </location>
</feature>
<dbReference type="NCBIfam" id="TIGR00574">
    <property type="entry name" value="dnl1"/>
    <property type="match status" value="1"/>
</dbReference>
<evidence type="ECO:0000256" key="9">
    <source>
        <dbReference type="ARBA" id="ARBA00022741"/>
    </source>
</evidence>
<comment type="subcellular location">
    <subcellularLocation>
        <location evidence="2">Nucleus</location>
    </subcellularLocation>
</comment>
<feature type="region of interest" description="Disordered" evidence="20">
    <location>
        <begin position="647"/>
        <end position="712"/>
    </location>
</feature>
<sequence length="1018" mass="115077">MGTHQPVSGGRMTPGGRISDIIPFKDVAELLERISALETNEKKKDKLNKFVEYYRKTFKKIHGSLSSELAGGDSMYPILRILLPDVDRGRRAYGFKSSVLGRMFAQILGLDKKSKDGRSLLEFKDPERAGALAGDIGTIVQSIMKNRFSSNADSNNGPTLTDLHEILDRIAKNPENDVNQERQKKILQSFIRKLSPLEGKWLVRILLKEMRLGFSSTKATVYGLLHKQARLLSERIGDLELLCQKLNDPSVEVSDVDISLFNHFCPMLATRMDIIDSTFEAGSSLNDNDSNGATTSKKSTKKDFVSLPPPPFYVETKWDGERFQIHYDGTNFKYLSRRAFDFTRKFDETLTPRLRPMISGTVRSFVMDGEMMAYNKKYKLFTTKGYNIDVKTMNKDNPNHCPVFVAFDLVYFNGDTLIKVPLRERREKLKTVFKVKEDVIRLSEFKTMNSKEQVIETLNNAIDDGEEGLIVKDMNSTYEPGKRGLAWLKIKPEYLEDNMVDDLDLVILGGYYTESVRRGGEITHFLIGLVDKKNGKEEYFPIARVGSGRLRSMEVKDLVKELSPKFGKTPFSNVHYRSRKTPDFVIDPKESIVVQVKASEIIPSDVYSIKYTLRFPRITRIRKDKCPSEAMTVQEFVRLNDACGGKLAQRTDGGRGKSYHFLKKRKLSEGSDDERDRGKTRTQFKRSPINKRDADAEDVDNEPLPQPSTSSKLLSFKTGSLLTKSPLKTISPTKTTPAISPKKGVSGAIKGIFKSKVFCVYGTSTWKTDMETKIRKHGGSITQNPVNDLFAIIGERKTSVLVQKAIRAKKYDVLQPSWILRSIENGEEIPFVPTDYWGITEKTQKKFAEEYDEYGDSYTKENSSQETKELLKRVMEADAESSATANEPRFVQNRNPNDDSDIDDGNFSDGGDTSFSEGELLDELFPKSAGKEGVSWNFMCDVKVALRGTVDFVLINKFEFYGGQLATSETETGVTHVVVATGSSSNEDHPRAFVVTEKWLEDCISRKETVDERRYNAS</sequence>
<keyword evidence="15" id="KW-0539">Nucleus</keyword>
<evidence type="ECO:0000256" key="5">
    <source>
        <dbReference type="ARBA" id="ARBA00022073"/>
    </source>
</evidence>
<evidence type="ECO:0000259" key="21">
    <source>
        <dbReference type="PROSITE" id="PS50160"/>
    </source>
</evidence>
<dbReference type="InterPro" id="IPR012309">
    <property type="entry name" value="DNA_ligase_ATP-dep_C"/>
</dbReference>
<dbReference type="SUPFAM" id="SSF56091">
    <property type="entry name" value="DNA ligase/mRNA capping enzyme, catalytic domain"/>
    <property type="match status" value="1"/>
</dbReference>
<dbReference type="Gene3D" id="1.10.3260.10">
    <property type="entry name" value="DNA ligase, ATP-dependent, N-terminal domain"/>
    <property type="match status" value="1"/>
</dbReference>
<evidence type="ECO:0000256" key="12">
    <source>
        <dbReference type="ARBA" id="ARBA00022842"/>
    </source>
</evidence>
<keyword evidence="10" id="KW-0227">DNA damage</keyword>
<keyword evidence="24" id="KW-1185">Reference proteome</keyword>
<dbReference type="Pfam" id="PF04679">
    <property type="entry name" value="DNA_ligase_A_C"/>
    <property type="match status" value="1"/>
</dbReference>
<evidence type="ECO:0000256" key="14">
    <source>
        <dbReference type="ARBA" id="ARBA00023204"/>
    </source>
</evidence>
<evidence type="ECO:0000313" key="24">
    <source>
        <dbReference type="Proteomes" id="UP001642540"/>
    </source>
</evidence>
<keyword evidence="9" id="KW-0547">Nucleotide-binding</keyword>